<dbReference type="InterPro" id="IPR036866">
    <property type="entry name" value="RibonucZ/Hydroxyglut_hydro"/>
</dbReference>
<dbReference type="STRING" id="279113.CPter91_1354"/>
<reference evidence="2 3" key="1">
    <citation type="submission" date="2015-11" db="EMBL/GenBank/DDBJ databases">
        <title>Exploring the genomic traits of fungus-feeding bacterial genus Collimonas.</title>
        <authorList>
            <person name="Song C."/>
            <person name="Schmidt R."/>
            <person name="de Jager V."/>
            <person name="Krzyzanowska D."/>
            <person name="Jongedijk E."/>
            <person name="Cankar K."/>
            <person name="Beekwilder J."/>
            <person name="van Veen A."/>
            <person name="de Boer W."/>
            <person name="van Veen J.A."/>
            <person name="Garbeva P."/>
        </authorList>
    </citation>
    <scope>NUCLEOTIDE SEQUENCE [LARGE SCALE GENOMIC DNA]</scope>
    <source>
        <strain evidence="2 3">Ter91</strain>
    </source>
</reference>
<dbReference type="AlphaFoldDB" id="A0A127Q1M7"/>
<organism evidence="2 3">
    <name type="scientific">Collimonas pratensis</name>
    <dbReference type="NCBI Taxonomy" id="279113"/>
    <lineage>
        <taxon>Bacteria</taxon>
        <taxon>Pseudomonadati</taxon>
        <taxon>Pseudomonadota</taxon>
        <taxon>Betaproteobacteria</taxon>
        <taxon>Burkholderiales</taxon>
        <taxon>Oxalobacteraceae</taxon>
        <taxon>Collimonas</taxon>
    </lineage>
</organism>
<evidence type="ECO:0000259" key="1">
    <source>
        <dbReference type="SMART" id="SM00849"/>
    </source>
</evidence>
<dbReference type="EMBL" id="CP013234">
    <property type="protein sequence ID" value="AMP03735.1"/>
    <property type="molecule type" value="Genomic_DNA"/>
</dbReference>
<proteinExistence type="predicted"/>
<dbReference type="InterPro" id="IPR045761">
    <property type="entry name" value="ODP_dom"/>
</dbReference>
<feature type="domain" description="Metallo-beta-lactamase" evidence="1">
    <location>
        <begin position="29"/>
        <end position="208"/>
    </location>
</feature>
<accession>A0A127Q1M7</accession>
<dbReference type="SMART" id="SM00849">
    <property type="entry name" value="Lactamase_B"/>
    <property type="match status" value="1"/>
</dbReference>
<dbReference type="PATRIC" id="fig|279113.9.peg.1348"/>
<evidence type="ECO:0000313" key="2">
    <source>
        <dbReference type="EMBL" id="AMP03735.1"/>
    </source>
</evidence>
<sequence>MATELFNNGQHVCVMFSDLVEEDEGEVVQTNQFFICDHGQGALIDPGGQMTYNELFIALSRFFPPKELKYILASHADPDIVASVGRWLTGSECQVVISKLWSRFIPHFCPAGKTAGRIVSIPDDGLRIQIGQSEVWALPAHFLHSEGNFQFYDPVSKILFSGDLGASMVSNSDAAQPVTDFSAHLRSMQSFHRRYMSGNRACRLWAAMVRQLDIQCIVPQHGCMFQGPEMVARFIDWVEQLECGIDLLSEQHYSLPRNWLLPAGDF</sequence>
<dbReference type="RefSeq" id="WP_061938453.1">
    <property type="nucleotide sequence ID" value="NZ_CP013234.1"/>
</dbReference>
<gene>
    <name evidence="2" type="ORF">CPter91_1354</name>
</gene>
<dbReference type="SUPFAM" id="SSF56281">
    <property type="entry name" value="Metallo-hydrolase/oxidoreductase"/>
    <property type="match status" value="1"/>
</dbReference>
<name>A0A127Q1M7_9BURK</name>
<dbReference type="CDD" id="cd07709">
    <property type="entry name" value="flavodiiron_proteins_MBL-fold"/>
    <property type="match status" value="1"/>
</dbReference>
<dbReference type="Gene3D" id="3.60.15.10">
    <property type="entry name" value="Ribonuclease Z/Hydroxyacylglutathione hydrolase-like"/>
    <property type="match status" value="1"/>
</dbReference>
<dbReference type="PANTHER" id="PTHR43041:SF1">
    <property type="entry name" value="METALLO-BETA-LACTAMASE DOMAIN-CONTAINING PROTEIN"/>
    <property type="match status" value="1"/>
</dbReference>
<dbReference type="OrthoDB" id="9768433at2"/>
<dbReference type="InterPro" id="IPR001279">
    <property type="entry name" value="Metallo-B-lactamas"/>
</dbReference>
<dbReference type="Pfam" id="PF19583">
    <property type="entry name" value="ODP"/>
    <property type="match status" value="1"/>
</dbReference>
<dbReference type="PANTHER" id="PTHR43041">
    <property type="entry name" value="HYDROLASE, METALLO-BETA-LACTAMASE SUPERFAMILY"/>
    <property type="match status" value="1"/>
</dbReference>
<dbReference type="Proteomes" id="UP000074561">
    <property type="component" value="Chromosome"/>
</dbReference>
<dbReference type="KEGG" id="cpra:CPter91_1354"/>
<evidence type="ECO:0000313" key="3">
    <source>
        <dbReference type="Proteomes" id="UP000074561"/>
    </source>
</evidence>
<protein>
    <submittedName>
        <fullName evidence="2">Metallo-beta-lactamase superfamily protein</fullName>
    </submittedName>
</protein>